<protein>
    <recommendedName>
        <fullName evidence="1">DUF5615 domain-containing protein</fullName>
    </recommendedName>
</protein>
<comment type="caution">
    <text evidence="2">The sequence shown here is derived from an EMBL/GenBank/DDBJ whole genome shotgun (WGS) entry which is preliminary data.</text>
</comment>
<dbReference type="AlphaFoldDB" id="A0A1V4ATX6"/>
<dbReference type="InterPro" id="IPR041049">
    <property type="entry name" value="DUF5615"/>
</dbReference>
<gene>
    <name evidence="2" type="ORF">AYP45_08675</name>
</gene>
<dbReference type="STRING" id="1004156.AYP45_08675"/>
<evidence type="ECO:0000259" key="1">
    <source>
        <dbReference type="Pfam" id="PF18480"/>
    </source>
</evidence>
<sequence length="110" mass="12587">MNLLFDQNLSPKLVESLADIFPNSTHVYLNGLDRATDNEVWRWAHEHGFTIVTKDADFNELSILQGFPPKIIWIKAGNCTTTQIERLRRTHDDAIQQMQNDPSVGVLLLK</sequence>
<dbReference type="Pfam" id="PF18480">
    <property type="entry name" value="DUF5615"/>
    <property type="match status" value="1"/>
</dbReference>
<evidence type="ECO:0000313" key="3">
    <source>
        <dbReference type="Proteomes" id="UP000189681"/>
    </source>
</evidence>
<name>A0A1V4ATX6_9BACT</name>
<evidence type="ECO:0000313" key="2">
    <source>
        <dbReference type="EMBL" id="OOP56547.1"/>
    </source>
</evidence>
<organism evidence="2 3">
    <name type="scientific">Candidatus Brocadia carolinensis</name>
    <dbReference type="NCBI Taxonomy" id="1004156"/>
    <lineage>
        <taxon>Bacteria</taxon>
        <taxon>Pseudomonadati</taxon>
        <taxon>Planctomycetota</taxon>
        <taxon>Candidatus Brocadiia</taxon>
        <taxon>Candidatus Brocadiales</taxon>
        <taxon>Candidatus Brocadiaceae</taxon>
        <taxon>Candidatus Brocadia</taxon>
    </lineage>
</organism>
<proteinExistence type="predicted"/>
<dbReference type="Proteomes" id="UP000189681">
    <property type="component" value="Unassembled WGS sequence"/>
</dbReference>
<reference evidence="2 3" key="1">
    <citation type="journal article" date="2017" name="Water Res.">
        <title>Discovery and metagenomic analysis of an anammox bacterial enrichment related to Candidatus "Brocadia caroliniensis" in a full-scale glycerol-fed nitritation-denitritation separate centrate treatment process.</title>
        <authorList>
            <person name="Park H."/>
            <person name="Brotto A.C."/>
            <person name="van Loosdrecht M.C."/>
            <person name="Chandran K."/>
        </authorList>
    </citation>
    <scope>NUCLEOTIDE SEQUENCE [LARGE SCALE GENOMIC DNA]</scope>
    <source>
        <strain evidence="2">26THWARD</strain>
    </source>
</reference>
<dbReference type="EMBL" id="AYTS01000076">
    <property type="protein sequence ID" value="OOP56547.1"/>
    <property type="molecule type" value="Genomic_DNA"/>
</dbReference>
<feature type="domain" description="DUF5615" evidence="1">
    <location>
        <begin position="1"/>
        <end position="107"/>
    </location>
</feature>
<accession>A0A1V4ATX6</accession>